<dbReference type="Pfam" id="PF13649">
    <property type="entry name" value="Methyltransf_25"/>
    <property type="match status" value="1"/>
</dbReference>
<dbReference type="Gene3D" id="3.40.50.150">
    <property type="entry name" value="Vaccinia Virus protein VP39"/>
    <property type="match status" value="1"/>
</dbReference>
<protein>
    <recommendedName>
        <fullName evidence="1">Methyltransferase domain-containing protein</fullName>
    </recommendedName>
</protein>
<evidence type="ECO:0000313" key="2">
    <source>
        <dbReference type="EMBL" id="CAA9569042.1"/>
    </source>
</evidence>
<dbReference type="PANTHER" id="PTHR43667:SF2">
    <property type="entry name" value="FATTY ACID C-METHYL TRANSFERASE"/>
    <property type="match status" value="1"/>
</dbReference>
<dbReference type="CDD" id="cd02440">
    <property type="entry name" value="AdoMet_MTases"/>
    <property type="match status" value="1"/>
</dbReference>
<gene>
    <name evidence="2" type="ORF">AVDCRST_MAG49-3395</name>
</gene>
<sequence>MPTVQELYAEIWGKPDPDFEAAVTGSLHPRGADGLYDLFAWLSPAPDDLVLDVGGRDATHAVDLARRFGCRVLSLDPVPLHAELARARVAEAGLAERVAVETAGIEALPVGDGEAAHVWCHDVLNMVDLPRGLAECVRALRPGGGMLVYQTFGTALLEPNEARRLYAANAIRPENQDPARFEAIARDVGVAVAEQDVIASEWREHWAEAGDRRLLDDLLAVARMMRTEAALVERFGRARFEAELGGTLWGVYQMLGKLCPTAYLLRKQGS</sequence>
<feature type="domain" description="Methyltransferase" evidence="1">
    <location>
        <begin position="50"/>
        <end position="144"/>
    </location>
</feature>
<dbReference type="InterPro" id="IPR041698">
    <property type="entry name" value="Methyltransf_25"/>
</dbReference>
<reference evidence="2" key="1">
    <citation type="submission" date="2020-02" db="EMBL/GenBank/DDBJ databases">
        <authorList>
            <person name="Meier V. D."/>
        </authorList>
    </citation>
    <scope>NUCLEOTIDE SEQUENCE</scope>
    <source>
        <strain evidence="2">AVDCRST_MAG49</strain>
    </source>
</reference>
<organism evidence="2">
    <name type="scientific">uncultured Thermomicrobiales bacterium</name>
    <dbReference type="NCBI Taxonomy" id="1645740"/>
    <lineage>
        <taxon>Bacteria</taxon>
        <taxon>Pseudomonadati</taxon>
        <taxon>Thermomicrobiota</taxon>
        <taxon>Thermomicrobia</taxon>
        <taxon>Thermomicrobiales</taxon>
        <taxon>environmental samples</taxon>
    </lineage>
</organism>
<accession>A0A6J4V981</accession>
<dbReference type="InterPro" id="IPR029063">
    <property type="entry name" value="SAM-dependent_MTases_sf"/>
</dbReference>
<dbReference type="SUPFAM" id="SSF53335">
    <property type="entry name" value="S-adenosyl-L-methionine-dependent methyltransferases"/>
    <property type="match status" value="1"/>
</dbReference>
<name>A0A6J4V981_9BACT</name>
<dbReference type="AlphaFoldDB" id="A0A6J4V981"/>
<proteinExistence type="predicted"/>
<dbReference type="EMBL" id="CADCWG010000229">
    <property type="protein sequence ID" value="CAA9569042.1"/>
    <property type="molecule type" value="Genomic_DNA"/>
</dbReference>
<dbReference type="InterPro" id="IPR050723">
    <property type="entry name" value="CFA/CMAS"/>
</dbReference>
<dbReference type="PANTHER" id="PTHR43667">
    <property type="entry name" value="CYCLOPROPANE-FATTY-ACYL-PHOSPHOLIPID SYNTHASE"/>
    <property type="match status" value="1"/>
</dbReference>
<evidence type="ECO:0000259" key="1">
    <source>
        <dbReference type="Pfam" id="PF13649"/>
    </source>
</evidence>